<name>A0A382EAS7_9ZZZZ</name>
<keyword evidence="1" id="KW-0456">Lyase</keyword>
<feature type="non-terminal residue" evidence="3">
    <location>
        <position position="1"/>
    </location>
</feature>
<dbReference type="InterPro" id="IPR032466">
    <property type="entry name" value="Metal_Hydrolase"/>
</dbReference>
<dbReference type="GO" id="GO:0016787">
    <property type="term" value="F:hydrolase activity"/>
    <property type="evidence" value="ECO:0007669"/>
    <property type="project" value="InterPro"/>
</dbReference>
<accession>A0A382EAS7</accession>
<feature type="domain" description="Amidohydrolase-related" evidence="2">
    <location>
        <begin position="19"/>
        <end position="155"/>
    </location>
</feature>
<protein>
    <recommendedName>
        <fullName evidence="2">Amidohydrolase-related domain-containing protein</fullName>
    </recommendedName>
</protein>
<dbReference type="InterPro" id="IPR006680">
    <property type="entry name" value="Amidohydro-rel"/>
</dbReference>
<dbReference type="GO" id="GO:0005829">
    <property type="term" value="C:cytosol"/>
    <property type="evidence" value="ECO:0007669"/>
    <property type="project" value="TreeGrafter"/>
</dbReference>
<dbReference type="Pfam" id="PF04909">
    <property type="entry name" value="Amidohydro_2"/>
    <property type="match status" value="1"/>
</dbReference>
<gene>
    <name evidence="3" type="ORF">METZ01_LOCUS200760</name>
</gene>
<dbReference type="InterPro" id="IPR032465">
    <property type="entry name" value="ACMSD"/>
</dbReference>
<dbReference type="PANTHER" id="PTHR21240:SF30">
    <property type="entry name" value="AMIDOHYDROLASE-RELATED DOMAIN-CONTAINING PROTEIN-RELATED"/>
    <property type="match status" value="1"/>
</dbReference>
<dbReference type="SUPFAM" id="SSF51556">
    <property type="entry name" value="Metallo-dependent hydrolases"/>
    <property type="match status" value="1"/>
</dbReference>
<evidence type="ECO:0000259" key="2">
    <source>
        <dbReference type="Pfam" id="PF04909"/>
    </source>
</evidence>
<organism evidence="3">
    <name type="scientific">marine metagenome</name>
    <dbReference type="NCBI Taxonomy" id="408172"/>
    <lineage>
        <taxon>unclassified sequences</taxon>
        <taxon>metagenomes</taxon>
        <taxon>ecological metagenomes</taxon>
    </lineage>
</organism>
<evidence type="ECO:0000256" key="1">
    <source>
        <dbReference type="ARBA" id="ARBA00023239"/>
    </source>
</evidence>
<dbReference type="Gene3D" id="3.20.20.140">
    <property type="entry name" value="Metal-dependent hydrolases"/>
    <property type="match status" value="1"/>
</dbReference>
<sequence length="155" mass="17426">PAVVDAYLKDYAEQYPGVVNAGWGFTMETATIGIRLVLSGIFDKFPNLKIIIGHLGETLPFLMWRIDLALNRPGNDGVAFRDIFTSHFYITTSGFFSDPALLCCIQEMGVDRILFAIDYPFVPNEPGPEWMEKLMLNTEDKAKILHGNAERILNL</sequence>
<dbReference type="GO" id="GO:0019748">
    <property type="term" value="P:secondary metabolic process"/>
    <property type="evidence" value="ECO:0007669"/>
    <property type="project" value="TreeGrafter"/>
</dbReference>
<reference evidence="3" key="1">
    <citation type="submission" date="2018-05" db="EMBL/GenBank/DDBJ databases">
        <authorList>
            <person name="Lanie J.A."/>
            <person name="Ng W.-L."/>
            <person name="Kazmierczak K.M."/>
            <person name="Andrzejewski T.M."/>
            <person name="Davidsen T.M."/>
            <person name="Wayne K.J."/>
            <person name="Tettelin H."/>
            <person name="Glass J.I."/>
            <person name="Rusch D."/>
            <person name="Podicherti R."/>
            <person name="Tsui H.-C.T."/>
            <person name="Winkler M.E."/>
        </authorList>
    </citation>
    <scope>NUCLEOTIDE SEQUENCE</scope>
</reference>
<dbReference type="PANTHER" id="PTHR21240">
    <property type="entry name" value="2-AMINO-3-CARBOXYLMUCONATE-6-SEMIALDEHYDE DECARBOXYLASE"/>
    <property type="match status" value="1"/>
</dbReference>
<dbReference type="EMBL" id="UINC01043618">
    <property type="protein sequence ID" value="SVB47906.1"/>
    <property type="molecule type" value="Genomic_DNA"/>
</dbReference>
<dbReference type="GO" id="GO:0016831">
    <property type="term" value="F:carboxy-lyase activity"/>
    <property type="evidence" value="ECO:0007669"/>
    <property type="project" value="InterPro"/>
</dbReference>
<proteinExistence type="predicted"/>
<dbReference type="AlphaFoldDB" id="A0A382EAS7"/>
<evidence type="ECO:0000313" key="3">
    <source>
        <dbReference type="EMBL" id="SVB47906.1"/>
    </source>
</evidence>